<feature type="region of interest" description="Disordered" evidence="1">
    <location>
        <begin position="121"/>
        <end position="163"/>
    </location>
</feature>
<proteinExistence type="predicted"/>
<dbReference type="Gene3D" id="3.40.50.720">
    <property type="entry name" value="NAD(P)-binding Rossmann-like Domain"/>
    <property type="match status" value="1"/>
</dbReference>
<dbReference type="InterPro" id="IPR003777">
    <property type="entry name" value="XdhC_CoxI"/>
</dbReference>
<accession>A0A918TPS7</accession>
<dbReference type="NCBIfam" id="TIGR02964">
    <property type="entry name" value="xanthine_xdhC"/>
    <property type="match status" value="1"/>
</dbReference>
<dbReference type="InterPro" id="IPR014308">
    <property type="entry name" value="Xanthine_DH_XdhC"/>
</dbReference>
<dbReference type="Proteomes" id="UP000638981">
    <property type="component" value="Unassembled WGS sequence"/>
</dbReference>
<dbReference type="InterPro" id="IPR036291">
    <property type="entry name" value="NAD(P)-bd_dom_sf"/>
</dbReference>
<dbReference type="PANTHER" id="PTHR30388">
    <property type="entry name" value="ALDEHYDE OXIDOREDUCTASE MOLYBDENUM COFACTOR ASSEMBLY PROTEIN"/>
    <property type="match status" value="1"/>
</dbReference>
<keyword evidence="5" id="KW-1185">Reference proteome</keyword>
<protein>
    <submittedName>
        <fullName evidence="4">Xanthine dehydrogenase accessory protein XdhC</fullName>
    </submittedName>
</protein>
<gene>
    <name evidence="4" type="primary">xdhC</name>
    <name evidence="4" type="ORF">GCM10007315_19590</name>
</gene>
<evidence type="ECO:0000256" key="1">
    <source>
        <dbReference type="SAM" id="MobiDB-lite"/>
    </source>
</evidence>
<evidence type="ECO:0000259" key="2">
    <source>
        <dbReference type="Pfam" id="PF02625"/>
    </source>
</evidence>
<dbReference type="Pfam" id="PF02625">
    <property type="entry name" value="XdhC_CoxI"/>
    <property type="match status" value="1"/>
</dbReference>
<dbReference type="SUPFAM" id="SSF51735">
    <property type="entry name" value="NAD(P)-binding Rossmann-fold domains"/>
    <property type="match status" value="1"/>
</dbReference>
<evidence type="ECO:0000259" key="3">
    <source>
        <dbReference type="Pfam" id="PF13478"/>
    </source>
</evidence>
<reference evidence="4" key="1">
    <citation type="journal article" date="2014" name="Int. J. Syst. Evol. Microbiol.">
        <title>Complete genome sequence of Corynebacterium casei LMG S-19264T (=DSM 44701T), isolated from a smear-ripened cheese.</title>
        <authorList>
            <consortium name="US DOE Joint Genome Institute (JGI-PGF)"/>
            <person name="Walter F."/>
            <person name="Albersmeier A."/>
            <person name="Kalinowski J."/>
            <person name="Ruckert C."/>
        </authorList>
    </citation>
    <scope>NUCLEOTIDE SEQUENCE</scope>
    <source>
        <strain evidence="4">KCTC 23310</strain>
    </source>
</reference>
<evidence type="ECO:0000313" key="4">
    <source>
        <dbReference type="EMBL" id="GHC56347.1"/>
    </source>
</evidence>
<reference evidence="4" key="2">
    <citation type="submission" date="2020-09" db="EMBL/GenBank/DDBJ databases">
        <authorList>
            <person name="Sun Q."/>
            <person name="Kim S."/>
        </authorList>
    </citation>
    <scope>NUCLEOTIDE SEQUENCE</scope>
    <source>
        <strain evidence="4">KCTC 23310</strain>
    </source>
</reference>
<comment type="caution">
    <text evidence="4">The sequence shown here is derived from an EMBL/GenBank/DDBJ whole genome shotgun (WGS) entry which is preliminary data.</text>
</comment>
<evidence type="ECO:0000313" key="5">
    <source>
        <dbReference type="Proteomes" id="UP000638981"/>
    </source>
</evidence>
<organism evidence="4 5">
    <name type="scientific">Neogemmobacter tilapiae</name>
    <dbReference type="NCBI Taxonomy" id="875041"/>
    <lineage>
        <taxon>Bacteria</taxon>
        <taxon>Pseudomonadati</taxon>
        <taxon>Pseudomonadota</taxon>
        <taxon>Alphaproteobacteria</taxon>
        <taxon>Rhodobacterales</taxon>
        <taxon>Paracoccaceae</taxon>
        <taxon>Neogemmobacter</taxon>
    </lineage>
</organism>
<dbReference type="EMBL" id="BMYJ01000005">
    <property type="protein sequence ID" value="GHC56347.1"/>
    <property type="molecule type" value="Genomic_DNA"/>
</dbReference>
<dbReference type="InterPro" id="IPR052698">
    <property type="entry name" value="MoCofactor_Util/Proc"/>
</dbReference>
<dbReference type="InterPro" id="IPR027051">
    <property type="entry name" value="XdhC_Rossmann_dom"/>
</dbReference>
<name>A0A918TPS7_9RHOB</name>
<feature type="domain" description="XdhC- CoxI" evidence="2">
    <location>
        <begin position="12"/>
        <end position="67"/>
    </location>
</feature>
<feature type="domain" description="XdhC Rossmann" evidence="3">
    <location>
        <begin position="206"/>
        <end position="344"/>
    </location>
</feature>
<dbReference type="Pfam" id="PF13478">
    <property type="entry name" value="XdhC_C"/>
    <property type="match status" value="1"/>
</dbReference>
<sequence>MFDRDALIAACRAQGLVARVVVAGVKGSAPREVGAAMLVWNGGQSGTIGGGALEFQAAEAARLALASPPPQPSPQGAGRLIHHALGPDLGQCCGGAVSLLTEVYDLPRALALPVDVIARPVAPPPHPSPTGGEGGAMNPSHKWQQTEAGKPLPPRGGGWEGGLAPSAMPLAVKRILGRARGEGFRPAASLVQGWFVEPVSQPQRRLWIWGAGHVGRALVQVLAPLPGLEIQWADVAADRFPADAPSNVTTQATQDLPALMAQAQPGDEHLILTFSHALDLALCDAALRKGFAACGLIGSHSKWARFQSRLRALGHTDAQISRIACPIGDTSLGKHPQAIAIGVAGGFLRGQGAVETAVRA</sequence>
<dbReference type="RefSeq" id="WP_189411475.1">
    <property type="nucleotide sequence ID" value="NZ_BMYJ01000005.1"/>
</dbReference>
<dbReference type="PANTHER" id="PTHR30388:SF6">
    <property type="entry name" value="XANTHINE DEHYDROGENASE SUBUNIT A-RELATED"/>
    <property type="match status" value="1"/>
</dbReference>
<dbReference type="AlphaFoldDB" id="A0A918TPS7"/>